<evidence type="ECO:0000313" key="3">
    <source>
        <dbReference type="Proteomes" id="UP001596483"/>
    </source>
</evidence>
<keyword evidence="1" id="KW-0472">Membrane</keyword>
<comment type="caution">
    <text evidence="2">The sequence shown here is derived from an EMBL/GenBank/DDBJ whole genome shotgun (WGS) entry which is preliminary data.</text>
</comment>
<protein>
    <submittedName>
        <fullName evidence="2">YueC family protein</fullName>
    </submittedName>
</protein>
<proteinExistence type="predicted"/>
<keyword evidence="1" id="KW-1133">Transmembrane helix</keyword>
<evidence type="ECO:0000313" key="2">
    <source>
        <dbReference type="EMBL" id="MFC7365049.1"/>
    </source>
</evidence>
<dbReference type="EMBL" id="JBHTCT010000012">
    <property type="protein sequence ID" value="MFC7365049.1"/>
    <property type="molecule type" value="Genomic_DNA"/>
</dbReference>
<sequence>MTSMTSRQTQSRLVNLLFFLLGSLYLICIAATFIYVVIKMVNYF</sequence>
<feature type="transmembrane region" description="Helical" evidence="1">
    <location>
        <begin position="12"/>
        <end position="38"/>
    </location>
</feature>
<name>A0ABW2NF11_9BACL</name>
<dbReference type="Proteomes" id="UP001596483">
    <property type="component" value="Unassembled WGS sequence"/>
</dbReference>
<reference evidence="3" key="1">
    <citation type="journal article" date="2019" name="Int. J. Syst. Evol. Microbiol.">
        <title>The Global Catalogue of Microorganisms (GCM) 10K type strain sequencing project: providing services to taxonomists for standard genome sequencing and annotation.</title>
        <authorList>
            <consortium name="The Broad Institute Genomics Platform"/>
            <consortium name="The Broad Institute Genome Sequencing Center for Infectious Disease"/>
            <person name="Wu L."/>
            <person name="Ma J."/>
        </authorList>
    </citation>
    <scope>NUCLEOTIDE SEQUENCE [LARGE SCALE GENOMIC DNA]</scope>
    <source>
        <strain evidence="3">JCM 4738</strain>
    </source>
</reference>
<dbReference type="RefSeq" id="WP_232524112.1">
    <property type="nucleotide sequence ID" value="NZ_JBHTCT010000012.1"/>
</dbReference>
<gene>
    <name evidence="2" type="ORF">ACFQQH_07870</name>
</gene>
<keyword evidence="1" id="KW-0812">Transmembrane</keyword>
<evidence type="ECO:0000256" key="1">
    <source>
        <dbReference type="SAM" id="Phobius"/>
    </source>
</evidence>
<organism evidence="2 3">
    <name type="scientific">Bhargavaea changchunensis</name>
    <dbReference type="NCBI Taxonomy" id="2134037"/>
    <lineage>
        <taxon>Bacteria</taxon>
        <taxon>Bacillati</taxon>
        <taxon>Bacillota</taxon>
        <taxon>Bacilli</taxon>
        <taxon>Bacillales</taxon>
        <taxon>Caryophanaceae</taxon>
        <taxon>Bhargavaea</taxon>
    </lineage>
</organism>
<keyword evidence="3" id="KW-1185">Reference proteome</keyword>
<accession>A0ABW2NF11</accession>